<dbReference type="InterPro" id="IPR000297">
    <property type="entry name" value="PPIase_PpiC"/>
</dbReference>
<accession>A0A345UK87</accession>
<dbReference type="AlphaFoldDB" id="A0A345UK87"/>
<dbReference type="InterPro" id="IPR050280">
    <property type="entry name" value="OMP_Chaperone_SurA"/>
</dbReference>
<evidence type="ECO:0000256" key="4">
    <source>
        <dbReference type="ARBA" id="ARBA00023186"/>
    </source>
</evidence>
<keyword evidence="1 8" id="KW-0732">Signal</keyword>
<evidence type="ECO:0000256" key="8">
    <source>
        <dbReference type="SAM" id="SignalP"/>
    </source>
</evidence>
<feature type="signal peptide" evidence="8">
    <location>
        <begin position="1"/>
        <end position="24"/>
    </location>
</feature>
<dbReference type="RefSeq" id="WP_114984139.1">
    <property type="nucleotide sequence ID" value="NZ_CP027806.1"/>
</dbReference>
<dbReference type="PANTHER" id="PTHR47637:SF1">
    <property type="entry name" value="CHAPERONE SURA"/>
    <property type="match status" value="1"/>
</dbReference>
<protein>
    <submittedName>
        <fullName evidence="10">Periplasmic chaperone for outer membrane proteins SurA</fullName>
    </submittedName>
</protein>
<keyword evidence="5 6" id="KW-0413">Isomerase</keyword>
<dbReference type="OrthoDB" id="14196at2"/>
<dbReference type="PANTHER" id="PTHR47637">
    <property type="entry name" value="CHAPERONE SURA"/>
    <property type="match status" value="1"/>
</dbReference>
<evidence type="ECO:0000256" key="5">
    <source>
        <dbReference type="ARBA" id="ARBA00023235"/>
    </source>
</evidence>
<sequence>MRNQLFLTAFVLLLTAAAFTNAQAQQRQVLDKIVAVVNDQIILKSEVDEQIGEILSARRDMQFSEELWFEVLENIIDNNVMYEQAKIDSIVVTPDEVNRVMDQRIQQLIGQAGSEQALEQAMGQSLIQVRADYRDRFRRDMMVDRLRQQKLRSVRITRPEVVAFFNSIPADSLPVVPETVELSHIVAIPPVFDEAEVAARQFAESLRDSLLNHGADFETFARRYSSGPGANRGGLIPMLPLSDLVPEYAAAASALEPGGISQVVRTNAGFHIIRLNRRSGDQIETNQILIQVQEEQVDENFAIERLTAIRDSVLVHGKTFPQMARRHSEDPETSPTGGRIINQQTGQRRLAVDELEPALYRAIINLEGEGDITEPIRYTLRSGQNRQPAFRIIRLNNRIPEHVANLDIDYDIIRNIALQDKQMRELSRWIQNIREDMFIEYRIASPRASR</sequence>
<feature type="region of interest" description="Disordered" evidence="7">
    <location>
        <begin position="322"/>
        <end position="343"/>
    </location>
</feature>
<dbReference type="PROSITE" id="PS50198">
    <property type="entry name" value="PPIC_PPIASE_2"/>
    <property type="match status" value="2"/>
</dbReference>
<keyword evidence="4" id="KW-0143">Chaperone</keyword>
<dbReference type="Pfam" id="PF09312">
    <property type="entry name" value="SurA_N"/>
    <property type="match status" value="1"/>
</dbReference>
<reference evidence="10 11" key="1">
    <citation type="submission" date="2018-03" db="EMBL/GenBank/DDBJ databases">
        <title>Phenotypic and genomic properties of Cyclonatronum proteinivorum gen. nov., sp. nov., a haloalkaliphilic bacteroidete from soda lakes possessing Na+-translocating rhodopsin.</title>
        <authorList>
            <person name="Toshchakov S.V."/>
            <person name="Korzhenkov A."/>
            <person name="Samarov N.I."/>
            <person name="Kublanov I.V."/>
            <person name="Muntyan M.S."/>
            <person name="Sorokin D.Y."/>
        </authorList>
    </citation>
    <scope>NUCLEOTIDE SEQUENCE [LARGE SCALE GENOMIC DNA]</scope>
    <source>
        <strain evidence="10 11">Omega</strain>
    </source>
</reference>
<dbReference type="Pfam" id="PF00639">
    <property type="entry name" value="Rotamase"/>
    <property type="match status" value="2"/>
</dbReference>
<feature type="domain" description="PpiC" evidence="9">
    <location>
        <begin position="177"/>
        <end position="277"/>
    </location>
</feature>
<dbReference type="GO" id="GO:0003755">
    <property type="term" value="F:peptidyl-prolyl cis-trans isomerase activity"/>
    <property type="evidence" value="ECO:0007669"/>
    <property type="project" value="UniProtKB-KW"/>
</dbReference>
<feature type="chain" id="PRO_5016798354" evidence="8">
    <location>
        <begin position="25"/>
        <end position="450"/>
    </location>
</feature>
<evidence type="ECO:0000256" key="7">
    <source>
        <dbReference type="SAM" id="MobiDB-lite"/>
    </source>
</evidence>
<dbReference type="Gene3D" id="3.10.50.40">
    <property type="match status" value="2"/>
</dbReference>
<keyword evidence="3 6" id="KW-0697">Rotamase</keyword>
<dbReference type="InterPro" id="IPR027304">
    <property type="entry name" value="Trigger_fact/SurA_dom_sf"/>
</dbReference>
<keyword evidence="11" id="KW-1185">Reference proteome</keyword>
<dbReference type="InterPro" id="IPR015391">
    <property type="entry name" value="SurA_N"/>
</dbReference>
<dbReference type="Gene3D" id="1.10.4030.10">
    <property type="entry name" value="Porin chaperone SurA, peptide-binding domain"/>
    <property type="match status" value="1"/>
</dbReference>
<evidence type="ECO:0000256" key="6">
    <source>
        <dbReference type="PROSITE-ProRule" id="PRU00278"/>
    </source>
</evidence>
<proteinExistence type="predicted"/>
<name>A0A345UK87_9BACT</name>
<dbReference type="Proteomes" id="UP000254808">
    <property type="component" value="Chromosome"/>
</dbReference>
<feature type="compositionally biased region" description="Polar residues" evidence="7">
    <location>
        <begin position="333"/>
        <end position="343"/>
    </location>
</feature>
<evidence type="ECO:0000259" key="9">
    <source>
        <dbReference type="PROSITE" id="PS50198"/>
    </source>
</evidence>
<evidence type="ECO:0000313" key="10">
    <source>
        <dbReference type="EMBL" id="AXJ00889.1"/>
    </source>
</evidence>
<dbReference type="SUPFAM" id="SSF109998">
    <property type="entry name" value="Triger factor/SurA peptide-binding domain-like"/>
    <property type="match status" value="1"/>
</dbReference>
<dbReference type="KEGG" id="cprv:CYPRO_1638"/>
<evidence type="ECO:0000256" key="2">
    <source>
        <dbReference type="ARBA" id="ARBA00022764"/>
    </source>
</evidence>
<organism evidence="10 11">
    <name type="scientific">Cyclonatronum proteinivorum</name>
    <dbReference type="NCBI Taxonomy" id="1457365"/>
    <lineage>
        <taxon>Bacteria</taxon>
        <taxon>Pseudomonadati</taxon>
        <taxon>Balneolota</taxon>
        <taxon>Balneolia</taxon>
        <taxon>Balneolales</taxon>
        <taxon>Cyclonatronaceae</taxon>
        <taxon>Cyclonatronum</taxon>
    </lineage>
</organism>
<evidence type="ECO:0000256" key="3">
    <source>
        <dbReference type="ARBA" id="ARBA00023110"/>
    </source>
</evidence>
<evidence type="ECO:0000313" key="11">
    <source>
        <dbReference type="Proteomes" id="UP000254808"/>
    </source>
</evidence>
<evidence type="ECO:0000256" key="1">
    <source>
        <dbReference type="ARBA" id="ARBA00022729"/>
    </source>
</evidence>
<gene>
    <name evidence="10" type="ORF">CYPRO_1638</name>
</gene>
<dbReference type="SUPFAM" id="SSF54534">
    <property type="entry name" value="FKBP-like"/>
    <property type="match status" value="2"/>
</dbReference>
<dbReference type="InterPro" id="IPR046357">
    <property type="entry name" value="PPIase_dom_sf"/>
</dbReference>
<keyword evidence="2" id="KW-0574">Periplasm</keyword>
<feature type="domain" description="PpiC" evidence="9">
    <location>
        <begin position="280"/>
        <end position="367"/>
    </location>
</feature>
<dbReference type="EMBL" id="CP027806">
    <property type="protein sequence ID" value="AXJ00889.1"/>
    <property type="molecule type" value="Genomic_DNA"/>
</dbReference>